<sequence>MKKAATILLGLVFFSCATTTATKSTDKKPLFEVLTQQSDGGGNIHFFEILSEPNEIKMLQGDKNLKNQISPLDVQNSNFVILNMGEKNTGGYSITVDSVTETDTNIVITVKETSPESGSMVTQAFTYPFCVVKINSKKGIIIK</sequence>
<keyword evidence="3" id="KW-0378">Hydrolase</keyword>
<dbReference type="EMBL" id="JACRUL010000047">
    <property type="protein sequence ID" value="MBC5845643.1"/>
    <property type="molecule type" value="Genomic_DNA"/>
</dbReference>
<feature type="domain" description="PrcB C-terminal" evidence="2">
    <location>
        <begin position="79"/>
        <end position="135"/>
    </location>
</feature>
<dbReference type="AlphaFoldDB" id="A0A923N0B3"/>
<dbReference type="RefSeq" id="WP_187020498.1">
    <property type="nucleotide sequence ID" value="NZ_JACRUK010000049.1"/>
</dbReference>
<dbReference type="InterPro" id="IPR025748">
    <property type="entry name" value="PrcB_C_dom"/>
</dbReference>
<keyword evidence="1" id="KW-0732">Signal</keyword>
<evidence type="ECO:0000313" key="3">
    <source>
        <dbReference type="EMBL" id="MBC5845643.1"/>
    </source>
</evidence>
<dbReference type="GO" id="GO:0006508">
    <property type="term" value="P:proteolysis"/>
    <property type="evidence" value="ECO:0007669"/>
    <property type="project" value="UniProtKB-KW"/>
</dbReference>
<keyword evidence="3" id="KW-0645">Protease</keyword>
<evidence type="ECO:0000259" key="2">
    <source>
        <dbReference type="Pfam" id="PF14343"/>
    </source>
</evidence>
<proteinExistence type="predicted"/>
<evidence type="ECO:0000256" key="1">
    <source>
        <dbReference type="SAM" id="SignalP"/>
    </source>
</evidence>
<dbReference type="GO" id="GO:0008233">
    <property type="term" value="F:peptidase activity"/>
    <property type="evidence" value="ECO:0007669"/>
    <property type="project" value="UniProtKB-KW"/>
</dbReference>
<protein>
    <submittedName>
        <fullName evidence="3">Protease complex subunit PrcB family protein</fullName>
    </submittedName>
</protein>
<dbReference type="Pfam" id="PF14343">
    <property type="entry name" value="PrcB_C"/>
    <property type="match status" value="1"/>
</dbReference>
<keyword evidence="4" id="KW-1185">Reference proteome</keyword>
<dbReference type="Proteomes" id="UP000641454">
    <property type="component" value="Unassembled WGS sequence"/>
</dbReference>
<feature type="signal peptide" evidence="1">
    <location>
        <begin position="1"/>
        <end position="20"/>
    </location>
</feature>
<gene>
    <name evidence="3" type="ORF">H8R25_14520</name>
</gene>
<name>A0A923N0B3_9FLAO</name>
<dbReference type="PROSITE" id="PS51257">
    <property type="entry name" value="PROKAR_LIPOPROTEIN"/>
    <property type="match status" value="1"/>
</dbReference>
<evidence type="ECO:0000313" key="4">
    <source>
        <dbReference type="Proteomes" id="UP000641454"/>
    </source>
</evidence>
<accession>A0A923N0B3</accession>
<reference evidence="3 4" key="1">
    <citation type="submission" date="2020-08" db="EMBL/GenBank/DDBJ databases">
        <title>Description of novel Flavobacterium F-392 isolate.</title>
        <authorList>
            <person name="Saticioglu I.B."/>
            <person name="Duman M."/>
            <person name="Altun S."/>
        </authorList>
    </citation>
    <scope>NUCLEOTIDE SEQUENCE [LARGE SCALE GENOMIC DNA]</scope>
    <source>
        <strain evidence="3 4">F-392</strain>
    </source>
</reference>
<comment type="caution">
    <text evidence="3">The sequence shown here is derived from an EMBL/GenBank/DDBJ whole genome shotgun (WGS) entry which is preliminary data.</text>
</comment>
<organism evidence="3 4">
    <name type="scientific">Flavobacterium muglaense</name>
    <dbReference type="NCBI Taxonomy" id="2764716"/>
    <lineage>
        <taxon>Bacteria</taxon>
        <taxon>Pseudomonadati</taxon>
        <taxon>Bacteroidota</taxon>
        <taxon>Flavobacteriia</taxon>
        <taxon>Flavobacteriales</taxon>
        <taxon>Flavobacteriaceae</taxon>
        <taxon>Flavobacterium</taxon>
    </lineage>
</organism>
<feature type="chain" id="PRO_5036804765" evidence="1">
    <location>
        <begin position="21"/>
        <end position="143"/>
    </location>
</feature>